<evidence type="ECO:0000313" key="4">
    <source>
        <dbReference type="Proteomes" id="UP000326979"/>
    </source>
</evidence>
<dbReference type="Proteomes" id="UP000326979">
    <property type="component" value="Unassembled WGS sequence"/>
</dbReference>
<accession>A0A5N8WGX0</accession>
<feature type="domain" description="Cyclic nucleotide-binding" evidence="2">
    <location>
        <begin position="123"/>
        <end position="223"/>
    </location>
</feature>
<dbReference type="Pfam" id="PF19307">
    <property type="entry name" value="SrpI-like"/>
    <property type="match status" value="1"/>
</dbReference>
<evidence type="ECO:0000313" key="3">
    <source>
        <dbReference type="EMBL" id="MPY45704.1"/>
    </source>
</evidence>
<dbReference type="EMBL" id="VJZE01000496">
    <property type="protein sequence ID" value="MPY45704.1"/>
    <property type="molecule type" value="Genomic_DNA"/>
</dbReference>
<sequence>MSAHVPGGNVSAPESSPEGSPEGAAEPADGSATGSTADVQQFTSLSTQAARQLSTTTKSEPQMQAITSRWLLKMLPWVDVQGGTYRVNRRLQLRVGRGRVQFEQNGADDIRVIPQTLTELPALRGYSDTAALREISSRFRVREVSAGQVLVDAGQPVTEAYLVVHGRFTRYTTGKYGEEEVIGVVTDGDGLGDEAVGRADPLWLSSVRAETPGVVLALNWDTLLAFVERTPSLAAHLEAFAQRQRLPMNRKGEADVPVQAGHVGEPVLPGGFVDYDLSPREYGLSLTQTVLRVHTRVADLYNNPMNQTEQQLRLTIEEIRERQEWELVNNREFGLLHNVDHGQRISTFSGPPTPDDLDELLSMRRKTRLFLAHPKAIAAFFRQCNRRGLVPGTVNVDGHEVPAWRGVPFFPCGKIPISPQHTSSIIALRTGEKDQGVVGLHQTGIPEEYEPGLNVRFMGIDSTAIMSYLVTAYYSMAILVPDAAGMLENVQVGWMPE</sequence>
<dbReference type="InterPro" id="IPR045641">
    <property type="entry name" value="SrpI-like"/>
</dbReference>
<evidence type="ECO:0000259" key="2">
    <source>
        <dbReference type="PROSITE" id="PS50042"/>
    </source>
</evidence>
<proteinExistence type="predicted"/>
<protein>
    <submittedName>
        <fullName evidence="3">Cyclic nucleotide-binding domain-containing protein</fullName>
    </submittedName>
</protein>
<dbReference type="InterPro" id="IPR049817">
    <property type="entry name" value="Encap_f2b"/>
</dbReference>
<dbReference type="InterPro" id="IPR014710">
    <property type="entry name" value="RmlC-like_jellyroll"/>
</dbReference>
<dbReference type="InterPro" id="IPR000595">
    <property type="entry name" value="cNMP-bd_dom"/>
</dbReference>
<dbReference type="SUPFAM" id="SSF51206">
    <property type="entry name" value="cAMP-binding domain-like"/>
    <property type="match status" value="1"/>
</dbReference>
<name>A0A5N8WGX0_9ACTN</name>
<comment type="caution">
    <text evidence="3">The sequence shown here is derived from an EMBL/GenBank/DDBJ whole genome shotgun (WGS) entry which is preliminary data.</text>
</comment>
<dbReference type="OrthoDB" id="181419at2"/>
<dbReference type="AlphaFoldDB" id="A0A5N8WGX0"/>
<keyword evidence="4" id="KW-1185">Reference proteome</keyword>
<dbReference type="RefSeq" id="WP_152790755.1">
    <property type="nucleotide sequence ID" value="NZ_JBHUMN010000012.1"/>
</dbReference>
<evidence type="ECO:0000256" key="1">
    <source>
        <dbReference type="SAM" id="MobiDB-lite"/>
    </source>
</evidence>
<dbReference type="InterPro" id="IPR018490">
    <property type="entry name" value="cNMP-bd_dom_sf"/>
</dbReference>
<feature type="region of interest" description="Disordered" evidence="1">
    <location>
        <begin position="1"/>
        <end position="37"/>
    </location>
</feature>
<dbReference type="Gene3D" id="2.60.120.10">
    <property type="entry name" value="Jelly Rolls"/>
    <property type="match status" value="1"/>
</dbReference>
<dbReference type="NCBIfam" id="NF041163">
    <property type="entry name" value="encap_f2b"/>
    <property type="match status" value="1"/>
</dbReference>
<feature type="compositionally biased region" description="Low complexity" evidence="1">
    <location>
        <begin position="11"/>
        <end position="28"/>
    </location>
</feature>
<gene>
    <name evidence="3" type="ORF">FNH04_39120</name>
</gene>
<dbReference type="CDD" id="cd00038">
    <property type="entry name" value="CAP_ED"/>
    <property type="match status" value="1"/>
</dbReference>
<organism evidence="3 4">
    <name type="scientific">Streptomyces phyllanthi</name>
    <dbReference type="NCBI Taxonomy" id="1803180"/>
    <lineage>
        <taxon>Bacteria</taxon>
        <taxon>Bacillati</taxon>
        <taxon>Actinomycetota</taxon>
        <taxon>Actinomycetes</taxon>
        <taxon>Kitasatosporales</taxon>
        <taxon>Streptomycetaceae</taxon>
        <taxon>Streptomyces</taxon>
    </lineage>
</organism>
<dbReference type="PROSITE" id="PS50042">
    <property type="entry name" value="CNMP_BINDING_3"/>
    <property type="match status" value="1"/>
</dbReference>
<reference evidence="3 4" key="1">
    <citation type="submission" date="2019-07" db="EMBL/GenBank/DDBJ databases">
        <title>New species of Amycolatopsis and Streptomyces.</title>
        <authorList>
            <person name="Duangmal K."/>
            <person name="Teo W.F.A."/>
            <person name="Lipun K."/>
        </authorList>
    </citation>
    <scope>NUCLEOTIDE SEQUENCE [LARGE SCALE GENOMIC DNA]</scope>
    <source>
        <strain evidence="3 4">TISTR 2346</strain>
    </source>
</reference>
<dbReference type="SMART" id="SM00100">
    <property type="entry name" value="cNMP"/>
    <property type="match status" value="1"/>
</dbReference>
<dbReference type="Pfam" id="PF00027">
    <property type="entry name" value="cNMP_binding"/>
    <property type="match status" value="1"/>
</dbReference>